<protein>
    <submittedName>
        <fullName evidence="5">Glycoside hydrolase family 5 protein</fullName>
    </submittedName>
</protein>
<feature type="domain" description="Glycoside hydrolase family 5" evidence="4">
    <location>
        <begin position="14"/>
        <end position="95"/>
    </location>
</feature>
<keyword evidence="6" id="KW-1185">Reference proteome</keyword>
<gene>
    <name evidence="5" type="ORF">HFM93_08700</name>
</gene>
<comment type="caution">
    <text evidence="5">The sequence shown here is derived from an EMBL/GenBank/DDBJ whole genome shotgun (WGS) entry which is preliminary data.</text>
</comment>
<dbReference type="SUPFAM" id="SSF51445">
    <property type="entry name" value="(Trans)glycosidases"/>
    <property type="match status" value="1"/>
</dbReference>
<dbReference type="InterPro" id="IPR017853">
    <property type="entry name" value="GH"/>
</dbReference>
<evidence type="ECO:0000256" key="3">
    <source>
        <dbReference type="RuleBase" id="RU361153"/>
    </source>
</evidence>
<dbReference type="Gene3D" id="3.20.20.80">
    <property type="entry name" value="Glycosidases"/>
    <property type="match status" value="1"/>
</dbReference>
<evidence type="ECO:0000259" key="4">
    <source>
        <dbReference type="Pfam" id="PF00150"/>
    </source>
</evidence>
<dbReference type="GO" id="GO:0016787">
    <property type="term" value="F:hydrolase activity"/>
    <property type="evidence" value="ECO:0007669"/>
    <property type="project" value="UniProtKB-KW"/>
</dbReference>
<dbReference type="Proteomes" id="UP000821846">
    <property type="component" value="Unassembled WGS sequence"/>
</dbReference>
<dbReference type="Pfam" id="PF00150">
    <property type="entry name" value="Cellulase"/>
    <property type="match status" value="1"/>
</dbReference>
<accession>A0ABX2GZM2</accession>
<keyword evidence="2 3" id="KW-0326">Glycosidase</keyword>
<dbReference type="InterPro" id="IPR001547">
    <property type="entry name" value="Glyco_hydro_5"/>
</dbReference>
<evidence type="ECO:0000313" key="6">
    <source>
        <dbReference type="Proteomes" id="UP000821846"/>
    </source>
</evidence>
<evidence type="ECO:0000256" key="1">
    <source>
        <dbReference type="ARBA" id="ARBA00022801"/>
    </source>
</evidence>
<proteinExistence type="inferred from homology"/>
<reference evidence="5 6" key="1">
    <citation type="journal article" date="2020" name="Cell Host Microbe">
        <title>Functional and Genomic Variation between Human-Derived Isolates of Lachnospiraceae Reveals Inter- and Intra-Species Diversity.</title>
        <authorList>
            <person name="Sorbara M.T."/>
            <person name="Littmann E.R."/>
            <person name="Fontana E."/>
            <person name="Moody T.U."/>
            <person name="Kohout C.E."/>
            <person name="Gjonbalaj M."/>
            <person name="Eaton V."/>
            <person name="Seok R."/>
            <person name="Leiner I.M."/>
            <person name="Pamer E.G."/>
        </authorList>
    </citation>
    <scope>NUCLEOTIDE SEQUENCE [LARGE SCALE GENOMIC DNA]</scope>
    <source>
        <strain evidence="5 6">MSK.14.16</strain>
    </source>
</reference>
<sequence length="106" mass="12377">MNVFIIVSYENVKTGTPTWSQLGSDGTHNEVADSPIKGYKNIMYSLHFYANEWSHNEHVGCEWQWSDQYDKYREMAEKAGSDKYELFLLEFDKQKRVQCLIGSGKQ</sequence>
<evidence type="ECO:0000256" key="2">
    <source>
        <dbReference type="ARBA" id="ARBA00023295"/>
    </source>
</evidence>
<evidence type="ECO:0000313" key="5">
    <source>
        <dbReference type="EMBL" id="NSG30353.1"/>
    </source>
</evidence>
<keyword evidence="1 3" id="KW-0378">Hydrolase</keyword>
<organism evidence="5 6">
    <name type="scientific">Faecalicatena fissicatena</name>
    <dbReference type="NCBI Taxonomy" id="290055"/>
    <lineage>
        <taxon>Bacteria</taxon>
        <taxon>Bacillati</taxon>
        <taxon>Bacillota</taxon>
        <taxon>Clostridia</taxon>
        <taxon>Lachnospirales</taxon>
        <taxon>Lachnospiraceae</taxon>
        <taxon>Faecalicatena</taxon>
    </lineage>
</organism>
<comment type="similarity">
    <text evidence="3">Belongs to the glycosyl hydrolase 5 (cellulase A) family.</text>
</comment>
<name>A0ABX2GZM2_9FIRM</name>
<dbReference type="EMBL" id="JAAWUZ010000028">
    <property type="protein sequence ID" value="NSG30353.1"/>
    <property type="molecule type" value="Genomic_DNA"/>
</dbReference>